<dbReference type="SUPFAM" id="SSF46894">
    <property type="entry name" value="C-terminal effector domain of the bipartite response regulators"/>
    <property type="match status" value="1"/>
</dbReference>
<dbReference type="RefSeq" id="WP_019383184.1">
    <property type="nucleotide sequence ID" value="NZ_CP015506.1"/>
</dbReference>
<organism evidence="9 10">
    <name type="scientific">Cytobacillus oceanisediminis 2691</name>
    <dbReference type="NCBI Taxonomy" id="1196031"/>
    <lineage>
        <taxon>Bacteria</taxon>
        <taxon>Bacillati</taxon>
        <taxon>Bacillota</taxon>
        <taxon>Bacilli</taxon>
        <taxon>Bacillales</taxon>
        <taxon>Bacillaceae</taxon>
        <taxon>Cytobacillus</taxon>
    </lineage>
</organism>
<keyword evidence="7" id="KW-0597">Phosphoprotein</keyword>
<dbReference type="Pfam" id="PF03704">
    <property type="entry name" value="BTAD"/>
    <property type="match status" value="1"/>
</dbReference>
<dbReference type="GO" id="GO:0003677">
    <property type="term" value="F:DNA binding"/>
    <property type="evidence" value="ECO:0007669"/>
    <property type="project" value="UniProtKB-KW"/>
</dbReference>
<evidence type="ECO:0000313" key="10">
    <source>
        <dbReference type="Proteomes" id="UP000077856"/>
    </source>
</evidence>
<dbReference type="Pfam" id="PF00072">
    <property type="entry name" value="Response_reg"/>
    <property type="match status" value="1"/>
</dbReference>
<dbReference type="GO" id="GO:0006355">
    <property type="term" value="P:regulation of DNA-templated transcription"/>
    <property type="evidence" value="ECO:0007669"/>
    <property type="project" value="InterPro"/>
</dbReference>
<evidence type="ECO:0000256" key="3">
    <source>
        <dbReference type="ARBA" id="ARBA00023012"/>
    </source>
</evidence>
<dbReference type="SUPFAM" id="SSF52172">
    <property type="entry name" value="CheY-like"/>
    <property type="match status" value="1"/>
</dbReference>
<dbReference type="PANTHER" id="PTHR35807:SF2">
    <property type="entry name" value="TRANSCRIPTIONAL ACTIVATOR DOMAIN"/>
    <property type="match status" value="1"/>
</dbReference>
<accession>A0A160MGX2</accession>
<keyword evidence="3" id="KW-0902">Two-component regulatory system</keyword>
<keyword evidence="5" id="KW-0238">DNA-binding</keyword>
<dbReference type="InterPro" id="IPR011990">
    <property type="entry name" value="TPR-like_helical_dom_sf"/>
</dbReference>
<sequence length="371" mass="43338">MIRTIIVDDEELSLLALKKKLSAFPDVKIIRSYTTHENIFKDLKNESIDAIFLDIEMKDINGIELAQEILTSYPSIQIVFVSGHTNYAVNAFELDSIDYLLKPVTAKRLEKTIIRMQKHIKSQHGSELNKTKPSLNIYCFGELHVYFDEKPLRFKTAKSKELFAFLTANMGKYVHRDIIIEKIWPEHDYKNAKTYLHTSLSYLRKTLSELGFSDAICFLNQSYCLLLDSVYVDAEELKKLANDVLNSKVLDHKTIQSVIEIYKGAFLELNAYEWVYEYSETYQVTILHLLIEAYMDIKYKDPLKALSYLKIYQKIEPYSEYAVLNLIQTFTEIGWRSEAIRTYQSYEKLLEEEMSLSPAPQVRDLYNMLLD</sequence>
<dbReference type="SMART" id="SM01043">
    <property type="entry name" value="BTAD"/>
    <property type="match status" value="1"/>
</dbReference>
<dbReference type="Gene3D" id="3.40.50.2300">
    <property type="match status" value="1"/>
</dbReference>
<proteinExistence type="inferred from homology"/>
<dbReference type="InterPro" id="IPR001789">
    <property type="entry name" value="Sig_transdc_resp-reg_receiver"/>
</dbReference>
<dbReference type="Proteomes" id="UP000077856">
    <property type="component" value="Chromosome"/>
</dbReference>
<name>A0A160MGX2_9BACI</name>
<gene>
    <name evidence="9" type="ORF">A361_23325</name>
</gene>
<evidence type="ECO:0000256" key="7">
    <source>
        <dbReference type="PROSITE-ProRule" id="PRU00169"/>
    </source>
</evidence>
<feature type="domain" description="Response regulatory" evidence="8">
    <location>
        <begin position="3"/>
        <end position="117"/>
    </location>
</feature>
<dbReference type="KEGG" id="bon:A361_23325"/>
<evidence type="ECO:0000256" key="2">
    <source>
        <dbReference type="ARBA" id="ARBA00005820"/>
    </source>
</evidence>
<comment type="similarity">
    <text evidence="2">Belongs to the AfsR/DnrI/RedD regulatory family.</text>
</comment>
<evidence type="ECO:0000313" key="9">
    <source>
        <dbReference type="EMBL" id="AND41948.1"/>
    </source>
</evidence>
<feature type="modified residue" description="4-aspartylphosphate" evidence="7">
    <location>
        <position position="54"/>
    </location>
</feature>
<dbReference type="InterPro" id="IPR036388">
    <property type="entry name" value="WH-like_DNA-bd_sf"/>
</dbReference>
<dbReference type="AlphaFoldDB" id="A0A160MGX2"/>
<dbReference type="PROSITE" id="PS50110">
    <property type="entry name" value="RESPONSE_REGULATORY"/>
    <property type="match status" value="1"/>
</dbReference>
<dbReference type="InterPro" id="IPR011006">
    <property type="entry name" value="CheY-like_superfamily"/>
</dbReference>
<dbReference type="Pfam" id="PF00486">
    <property type="entry name" value="Trans_reg_C"/>
    <property type="match status" value="1"/>
</dbReference>
<evidence type="ECO:0000259" key="8">
    <source>
        <dbReference type="PROSITE" id="PS50110"/>
    </source>
</evidence>
<protein>
    <recommendedName>
        <fullName evidence="8">Response regulatory domain-containing protein</fullName>
    </recommendedName>
</protein>
<dbReference type="EMBL" id="CP015506">
    <property type="protein sequence ID" value="AND41948.1"/>
    <property type="molecule type" value="Genomic_DNA"/>
</dbReference>
<dbReference type="Gene3D" id="1.10.10.10">
    <property type="entry name" value="Winged helix-like DNA-binding domain superfamily/Winged helix DNA-binding domain"/>
    <property type="match status" value="1"/>
</dbReference>
<dbReference type="InterPro" id="IPR005158">
    <property type="entry name" value="BTAD"/>
</dbReference>
<dbReference type="InterPro" id="IPR051677">
    <property type="entry name" value="AfsR-DnrI-RedD_regulator"/>
</dbReference>
<dbReference type="SMART" id="SM00448">
    <property type="entry name" value="REC"/>
    <property type="match status" value="1"/>
</dbReference>
<dbReference type="GO" id="GO:0005737">
    <property type="term" value="C:cytoplasm"/>
    <property type="evidence" value="ECO:0007669"/>
    <property type="project" value="UniProtKB-SubCell"/>
</dbReference>
<dbReference type="Gene3D" id="1.25.40.10">
    <property type="entry name" value="Tetratricopeptide repeat domain"/>
    <property type="match status" value="1"/>
</dbReference>
<evidence type="ECO:0000256" key="5">
    <source>
        <dbReference type="ARBA" id="ARBA00023125"/>
    </source>
</evidence>
<reference evidence="9 10" key="1">
    <citation type="submission" date="2016-04" db="EMBL/GenBank/DDBJ databases">
        <title>Complete genome sequence of Bacillus oceanisediminis strain 2691.</title>
        <authorList>
            <person name="Jeong H."/>
            <person name="Kim H.J."/>
            <person name="Lee D.-W."/>
        </authorList>
    </citation>
    <scope>NUCLEOTIDE SEQUENCE [LARGE SCALE GENOMIC DNA]</scope>
    <source>
        <strain evidence="9 10">2691</strain>
    </source>
</reference>
<evidence type="ECO:0000256" key="1">
    <source>
        <dbReference type="ARBA" id="ARBA00004496"/>
    </source>
</evidence>
<dbReference type="InterPro" id="IPR001867">
    <property type="entry name" value="OmpR/PhoB-type_DNA-bd"/>
</dbReference>
<keyword evidence="6" id="KW-0804">Transcription</keyword>
<dbReference type="STRING" id="1196031.A361_23325"/>
<evidence type="ECO:0000256" key="4">
    <source>
        <dbReference type="ARBA" id="ARBA00023015"/>
    </source>
</evidence>
<keyword evidence="4" id="KW-0805">Transcription regulation</keyword>
<dbReference type="GO" id="GO:0000160">
    <property type="term" value="P:phosphorelay signal transduction system"/>
    <property type="evidence" value="ECO:0007669"/>
    <property type="project" value="UniProtKB-KW"/>
</dbReference>
<evidence type="ECO:0000256" key="6">
    <source>
        <dbReference type="ARBA" id="ARBA00023163"/>
    </source>
</evidence>
<dbReference type="SUPFAM" id="SSF48452">
    <property type="entry name" value="TPR-like"/>
    <property type="match status" value="1"/>
</dbReference>
<dbReference type="InterPro" id="IPR016032">
    <property type="entry name" value="Sig_transdc_resp-reg_C-effctor"/>
</dbReference>
<comment type="subcellular location">
    <subcellularLocation>
        <location evidence="1">Cytoplasm</location>
    </subcellularLocation>
</comment>
<dbReference type="PANTHER" id="PTHR35807">
    <property type="entry name" value="TRANSCRIPTIONAL REGULATOR REDD-RELATED"/>
    <property type="match status" value="1"/>
</dbReference>
<dbReference type="eggNOG" id="COG3947">
    <property type="taxonomic scope" value="Bacteria"/>
</dbReference>